<dbReference type="InParanoid" id="A0A6J2UMJ9"/>
<dbReference type="GO" id="GO:0005615">
    <property type="term" value="C:extracellular space"/>
    <property type="evidence" value="ECO:0007669"/>
    <property type="project" value="TreeGrafter"/>
</dbReference>
<evidence type="ECO:0000256" key="1">
    <source>
        <dbReference type="ARBA" id="ARBA00023180"/>
    </source>
</evidence>
<keyword evidence="2" id="KW-1133">Transmembrane helix</keyword>
<proteinExistence type="predicted"/>
<dbReference type="InterPro" id="IPR037055">
    <property type="entry name" value="MHC_I-like_Ag-recog_sf"/>
</dbReference>
<dbReference type="SMART" id="SM00407">
    <property type="entry name" value="IGc1"/>
    <property type="match status" value="1"/>
</dbReference>
<gene>
    <name evidence="5" type="primary">LOC115805203</name>
</gene>
<evidence type="ECO:0000259" key="3">
    <source>
        <dbReference type="PROSITE" id="PS50835"/>
    </source>
</evidence>
<dbReference type="InterPro" id="IPR007110">
    <property type="entry name" value="Ig-like_dom"/>
</dbReference>
<dbReference type="SUPFAM" id="SSF48726">
    <property type="entry name" value="Immunoglobulin"/>
    <property type="match status" value="1"/>
</dbReference>
<evidence type="ECO:0000313" key="4">
    <source>
        <dbReference type="Proteomes" id="UP000504632"/>
    </source>
</evidence>
<dbReference type="Proteomes" id="UP000504632">
    <property type="component" value="Chromosome 1"/>
</dbReference>
<evidence type="ECO:0000313" key="5">
    <source>
        <dbReference type="RefSeq" id="XP_030621580.1"/>
    </source>
</evidence>
<dbReference type="InterPro" id="IPR003597">
    <property type="entry name" value="Ig_C1-set"/>
</dbReference>
<dbReference type="Gene3D" id="3.30.500.10">
    <property type="entry name" value="MHC class I-like antigen recognition-like"/>
    <property type="match status" value="1"/>
</dbReference>
<name>A0A6J2UMJ9_CHACN</name>
<dbReference type="RefSeq" id="XP_030621580.1">
    <property type="nucleotide sequence ID" value="XM_030765720.1"/>
</dbReference>
<accession>A0A6J2UMJ9</accession>
<organism evidence="4 5">
    <name type="scientific">Chanos chanos</name>
    <name type="common">Milkfish</name>
    <name type="synonym">Mugil chanos</name>
    <dbReference type="NCBI Taxonomy" id="29144"/>
    <lineage>
        <taxon>Eukaryota</taxon>
        <taxon>Metazoa</taxon>
        <taxon>Chordata</taxon>
        <taxon>Craniata</taxon>
        <taxon>Vertebrata</taxon>
        <taxon>Euteleostomi</taxon>
        <taxon>Actinopterygii</taxon>
        <taxon>Neopterygii</taxon>
        <taxon>Teleostei</taxon>
        <taxon>Ostariophysi</taxon>
        <taxon>Gonorynchiformes</taxon>
        <taxon>Chanidae</taxon>
        <taxon>Chanos</taxon>
    </lineage>
</organism>
<keyword evidence="4" id="KW-1185">Reference proteome</keyword>
<feature type="domain" description="Ig-like" evidence="3">
    <location>
        <begin position="167"/>
        <end position="259"/>
    </location>
</feature>
<dbReference type="PANTHER" id="PTHR16675">
    <property type="entry name" value="MHC CLASS I-RELATED"/>
    <property type="match status" value="1"/>
</dbReference>
<dbReference type="Pfam" id="PF07654">
    <property type="entry name" value="C1-set"/>
    <property type="match status" value="1"/>
</dbReference>
<sequence length="322" mass="37120">MGETQFPEFGAAVMLDDLQVGYYDSTEERFFHRRHNNTEDYVAEQKDARLVFGNMHSDVKFLTTYLMHQLNHTDGVYVYQRIFGCELLDGSKSGQMKLLDAFSGMNVVEVQFNMQQGTFRRNFESIKANEWTADDLLVRMVYRPICIKTLERYLQNEKRYVMRKVKPRVRLLKKTLRDSDKVQVTCLATGFYPRHINLTLFRDGQSVSEDQITGGILLPNGDGTYQMRKSLEVSEKELRERQYTCTATHLSLDNKLDISDDYGPDLPILPLVIPILVVLFVLVMTIIAGYVIWKRSTGQRHQGEYSATTNAEQNMPSADPTL</sequence>
<evidence type="ECO:0000256" key="2">
    <source>
        <dbReference type="SAM" id="Phobius"/>
    </source>
</evidence>
<dbReference type="InterPro" id="IPR050208">
    <property type="entry name" value="MHC_class-I_related"/>
</dbReference>
<keyword evidence="2" id="KW-0812">Transmembrane</keyword>
<dbReference type="GO" id="GO:0009897">
    <property type="term" value="C:external side of plasma membrane"/>
    <property type="evidence" value="ECO:0007669"/>
    <property type="project" value="TreeGrafter"/>
</dbReference>
<dbReference type="GeneID" id="115805203"/>
<dbReference type="PANTHER" id="PTHR16675:SF191">
    <property type="entry name" value="CLASS I HISTOCOMPATIBILITY ANTIGEN, F10 ALPHA CHAIN-LIKE-RELATED"/>
    <property type="match status" value="1"/>
</dbReference>
<dbReference type="PROSITE" id="PS50835">
    <property type="entry name" value="IG_LIKE"/>
    <property type="match status" value="1"/>
</dbReference>
<feature type="transmembrane region" description="Helical" evidence="2">
    <location>
        <begin position="268"/>
        <end position="293"/>
    </location>
</feature>
<protein>
    <submittedName>
        <fullName evidence="5">Popy Class I histocompatibility antigen, A-1 alpha chain-like</fullName>
    </submittedName>
</protein>
<dbReference type="InterPro" id="IPR011162">
    <property type="entry name" value="MHC_I/II-like_Ag-recog"/>
</dbReference>
<keyword evidence="2" id="KW-0472">Membrane</keyword>
<dbReference type="GO" id="GO:0006955">
    <property type="term" value="P:immune response"/>
    <property type="evidence" value="ECO:0007669"/>
    <property type="project" value="TreeGrafter"/>
</dbReference>
<dbReference type="AlphaFoldDB" id="A0A6J2UMJ9"/>
<keyword evidence="1" id="KW-0325">Glycoprotein</keyword>
<dbReference type="Gene3D" id="2.60.40.10">
    <property type="entry name" value="Immunoglobulins"/>
    <property type="match status" value="1"/>
</dbReference>
<dbReference type="OrthoDB" id="8936120at2759"/>
<dbReference type="InterPro" id="IPR036179">
    <property type="entry name" value="Ig-like_dom_sf"/>
</dbReference>
<dbReference type="SUPFAM" id="SSF54452">
    <property type="entry name" value="MHC antigen-recognition domain"/>
    <property type="match status" value="1"/>
</dbReference>
<reference evidence="5" key="1">
    <citation type="submission" date="2025-08" db="UniProtKB">
        <authorList>
            <consortium name="RefSeq"/>
        </authorList>
    </citation>
    <scope>IDENTIFICATION</scope>
</reference>
<dbReference type="InterPro" id="IPR013783">
    <property type="entry name" value="Ig-like_fold"/>
</dbReference>